<accession>A0ABV0Q5V6</accession>
<organism evidence="1 2">
    <name type="scientific">Xenoophorus captivus</name>
    <dbReference type="NCBI Taxonomy" id="1517983"/>
    <lineage>
        <taxon>Eukaryota</taxon>
        <taxon>Metazoa</taxon>
        <taxon>Chordata</taxon>
        <taxon>Craniata</taxon>
        <taxon>Vertebrata</taxon>
        <taxon>Euteleostomi</taxon>
        <taxon>Actinopterygii</taxon>
        <taxon>Neopterygii</taxon>
        <taxon>Teleostei</taxon>
        <taxon>Neoteleostei</taxon>
        <taxon>Acanthomorphata</taxon>
        <taxon>Ovalentaria</taxon>
        <taxon>Atherinomorphae</taxon>
        <taxon>Cyprinodontiformes</taxon>
        <taxon>Goodeidae</taxon>
        <taxon>Xenoophorus</taxon>
    </lineage>
</organism>
<keyword evidence="2" id="KW-1185">Reference proteome</keyword>
<protein>
    <submittedName>
        <fullName evidence="1">Uncharacterized protein</fullName>
    </submittedName>
</protein>
<gene>
    <name evidence="1" type="ORF">XENOCAPTIV_012456</name>
</gene>
<dbReference type="EMBL" id="JAHRIN010000260">
    <property type="protein sequence ID" value="MEQ2190852.1"/>
    <property type="molecule type" value="Genomic_DNA"/>
</dbReference>
<proteinExistence type="predicted"/>
<name>A0ABV0Q5V6_9TELE</name>
<sequence length="92" mass="10165">MAEQLYPSLKSPSAKESVGCTGVKYATTGLHQWRQVLVDKLCLSVWQTIYPAGFGSFKEDSTCLTVSSVKFGAEGIMLWHLYLFFLRAGLGL</sequence>
<evidence type="ECO:0000313" key="1">
    <source>
        <dbReference type="EMBL" id="MEQ2190852.1"/>
    </source>
</evidence>
<comment type="caution">
    <text evidence="1">The sequence shown here is derived from an EMBL/GenBank/DDBJ whole genome shotgun (WGS) entry which is preliminary data.</text>
</comment>
<dbReference type="Proteomes" id="UP001434883">
    <property type="component" value="Unassembled WGS sequence"/>
</dbReference>
<reference evidence="1 2" key="1">
    <citation type="submission" date="2021-06" db="EMBL/GenBank/DDBJ databases">
        <authorList>
            <person name="Palmer J.M."/>
        </authorList>
    </citation>
    <scope>NUCLEOTIDE SEQUENCE [LARGE SCALE GENOMIC DNA]</scope>
    <source>
        <strain evidence="1 2">XC_2019</strain>
        <tissue evidence="1">Muscle</tissue>
    </source>
</reference>
<evidence type="ECO:0000313" key="2">
    <source>
        <dbReference type="Proteomes" id="UP001434883"/>
    </source>
</evidence>